<evidence type="ECO:0000313" key="8">
    <source>
        <dbReference type="EMBL" id="XAU14318.1"/>
    </source>
</evidence>
<feature type="transmembrane region" description="Helical" evidence="7">
    <location>
        <begin position="79"/>
        <end position="97"/>
    </location>
</feature>
<feature type="transmembrane region" description="Helical" evidence="7">
    <location>
        <begin position="20"/>
        <end position="40"/>
    </location>
</feature>
<keyword evidence="3" id="KW-1003">Cell membrane</keyword>
<evidence type="ECO:0000256" key="5">
    <source>
        <dbReference type="ARBA" id="ARBA00022989"/>
    </source>
</evidence>
<keyword evidence="6 7" id="KW-0472">Membrane</keyword>
<accession>A0ABZ3H945</accession>
<dbReference type="Proteomes" id="UP001447842">
    <property type="component" value="Chromosome"/>
</dbReference>
<evidence type="ECO:0000313" key="9">
    <source>
        <dbReference type="Proteomes" id="UP001447842"/>
    </source>
</evidence>
<keyword evidence="5 7" id="KW-1133">Transmembrane helix</keyword>
<dbReference type="PANTHER" id="PTHR43266:SF2">
    <property type="entry name" value="MAJOR FACILITATOR SUPERFAMILY (MFS) PROFILE DOMAIN-CONTAINING PROTEIN"/>
    <property type="match status" value="1"/>
</dbReference>
<evidence type="ECO:0000256" key="3">
    <source>
        <dbReference type="ARBA" id="ARBA00022475"/>
    </source>
</evidence>
<feature type="transmembrane region" description="Helical" evidence="7">
    <location>
        <begin position="370"/>
        <end position="390"/>
    </location>
</feature>
<feature type="transmembrane region" description="Helical" evidence="7">
    <location>
        <begin position="46"/>
        <end position="67"/>
    </location>
</feature>
<evidence type="ECO:0000256" key="7">
    <source>
        <dbReference type="SAM" id="Phobius"/>
    </source>
</evidence>
<evidence type="ECO:0000256" key="1">
    <source>
        <dbReference type="ARBA" id="ARBA00004651"/>
    </source>
</evidence>
<comment type="subcellular location">
    <subcellularLocation>
        <location evidence="1">Cell membrane</location>
        <topology evidence="1">Multi-pass membrane protein</topology>
    </subcellularLocation>
</comment>
<dbReference type="InterPro" id="IPR011701">
    <property type="entry name" value="MFS"/>
</dbReference>
<dbReference type="PANTHER" id="PTHR43266">
    <property type="entry name" value="MACROLIDE-EFFLUX PROTEIN"/>
    <property type="match status" value="1"/>
</dbReference>
<dbReference type="Pfam" id="PF07690">
    <property type="entry name" value="MFS_1"/>
    <property type="match status" value="1"/>
</dbReference>
<sequence length="402" mass="43982">MKHYIALLKNEPLLRRISSIQLIAYFGAWFSNVAIFTLLLKLGASPLVVATVAALHFLPGVLQAPFSGALIDKIAPKRLMLALLLVEIVTTLPLVLVDDAAQLWLLFVLVFVRMGASSFYFTLEMALLPRFLKASALKHANEIHSIIWSVSYTVGMALSGIAVYYLGVKTAFLADAALFAVAFALLLPAVFPPHKTRDTDRYLALLSQSVGYLKRNPLTLHLIFLHAFVGFTAFDGLVPLAAEAYYLPAIAAPLAIGLTHAFRALGLVGGPLLLGRWISIKRLPLLLLLQAAAIFLWAALLPHFYLSLAASILVGLSTTVIWSFTYTLLQRNTDEAYYGRVIAYNDMIFLLTVSAVSFLIGVLVEWGMGLQSVMALLGVAFIVSALYFGWIARRFALEEPGV</sequence>
<feature type="transmembrane region" description="Helical" evidence="7">
    <location>
        <begin position="283"/>
        <end position="300"/>
    </location>
</feature>
<dbReference type="CDD" id="cd06173">
    <property type="entry name" value="MFS_MefA_like"/>
    <property type="match status" value="1"/>
</dbReference>
<feature type="transmembrane region" description="Helical" evidence="7">
    <location>
        <begin position="306"/>
        <end position="329"/>
    </location>
</feature>
<name>A0ABZ3H945_9BACT</name>
<keyword evidence="2" id="KW-0813">Transport</keyword>
<dbReference type="InterPro" id="IPR036259">
    <property type="entry name" value="MFS_trans_sf"/>
</dbReference>
<dbReference type="SUPFAM" id="SSF103473">
    <property type="entry name" value="MFS general substrate transporter"/>
    <property type="match status" value="1"/>
</dbReference>
<evidence type="ECO:0000256" key="2">
    <source>
        <dbReference type="ARBA" id="ARBA00022448"/>
    </source>
</evidence>
<dbReference type="EMBL" id="CP147920">
    <property type="protein sequence ID" value="XAU14318.1"/>
    <property type="molecule type" value="Genomic_DNA"/>
</dbReference>
<protein>
    <submittedName>
        <fullName evidence="8">MFS transporter</fullName>
    </submittedName>
</protein>
<keyword evidence="9" id="KW-1185">Reference proteome</keyword>
<keyword evidence="4 7" id="KW-0812">Transmembrane</keyword>
<feature type="transmembrane region" description="Helical" evidence="7">
    <location>
        <begin position="143"/>
        <end position="166"/>
    </location>
</feature>
<gene>
    <name evidence="8" type="ORF">WCY31_08610</name>
</gene>
<evidence type="ECO:0000256" key="6">
    <source>
        <dbReference type="ARBA" id="ARBA00023136"/>
    </source>
</evidence>
<evidence type="ECO:0000256" key="4">
    <source>
        <dbReference type="ARBA" id="ARBA00022692"/>
    </source>
</evidence>
<feature type="transmembrane region" description="Helical" evidence="7">
    <location>
        <begin position="341"/>
        <end position="364"/>
    </location>
</feature>
<reference evidence="8 9" key="1">
    <citation type="submission" date="2024-03" db="EMBL/GenBank/DDBJ databases">
        <title>Sulfurimonas sp. HSL3-1.</title>
        <authorList>
            <person name="Wang S."/>
        </authorList>
    </citation>
    <scope>NUCLEOTIDE SEQUENCE [LARGE SCALE GENOMIC DNA]</scope>
    <source>
        <strain evidence="8 9">HSL3-1</strain>
    </source>
</reference>
<feature type="transmembrane region" description="Helical" evidence="7">
    <location>
        <begin position="172"/>
        <end position="191"/>
    </location>
</feature>
<proteinExistence type="predicted"/>
<organism evidence="8 9">
    <name type="scientific">Sulfurimonas diazotrophicus</name>
    <dbReference type="NCBI Taxonomy" id="3131939"/>
    <lineage>
        <taxon>Bacteria</taxon>
        <taxon>Pseudomonadati</taxon>
        <taxon>Campylobacterota</taxon>
        <taxon>Epsilonproteobacteria</taxon>
        <taxon>Campylobacterales</taxon>
        <taxon>Sulfurimonadaceae</taxon>
        <taxon>Sulfurimonas</taxon>
    </lineage>
</organism>
<dbReference type="Gene3D" id="1.20.1250.20">
    <property type="entry name" value="MFS general substrate transporter like domains"/>
    <property type="match status" value="1"/>
</dbReference>
<dbReference type="RefSeq" id="WP_345969395.1">
    <property type="nucleotide sequence ID" value="NZ_CP147920.1"/>
</dbReference>
<feature type="transmembrane region" description="Helical" evidence="7">
    <location>
        <begin position="218"/>
        <end position="238"/>
    </location>
</feature>
<feature type="transmembrane region" description="Helical" evidence="7">
    <location>
        <begin position="103"/>
        <end position="123"/>
    </location>
</feature>